<accession>A0A2P8I7U9</accession>
<keyword evidence="3" id="KW-1185">Reference proteome</keyword>
<keyword evidence="1" id="KW-1133">Transmembrane helix</keyword>
<comment type="caution">
    <text evidence="2">The sequence shown here is derived from an EMBL/GenBank/DDBJ whole genome shotgun (WGS) entry which is preliminary data.</text>
</comment>
<feature type="transmembrane region" description="Helical" evidence="1">
    <location>
        <begin position="128"/>
        <end position="149"/>
    </location>
</feature>
<keyword evidence="1" id="KW-0812">Transmembrane</keyword>
<sequence>MTANTTAGTTTAAPVTKRTRVGWGDLVWLTWRQHRWVIIGLVAAVGVVVALALTVAWQVDATGDAQRLFGRWRFISVGSVVLLAPMATGLAIAVFWAAPVLAREYEQRTHLVVWSQDVTPTRWLTGKVVLLGVPAVALAVAVGLASSTMLDSINAASDRPPFPAFEMPAFEAVPLVQAGYAAFGFALGLALGALTRRTVLSMGLALGLFLAARVVVAGVLRPNFQAPLHEVQTYGAFQRSWDGPGDGSWTVNSGFVGPDGREVPFPSTCSTAQDSAAYTKCMEDSNVLFFQDYHPVERLVPFQLVESAIFIVLAAGLLALTFVTVRRARRA</sequence>
<keyword evidence="1" id="KW-0472">Membrane</keyword>
<protein>
    <submittedName>
        <fullName evidence="2">ABC-2 family transporter</fullName>
    </submittedName>
</protein>
<feature type="transmembrane region" description="Helical" evidence="1">
    <location>
        <begin position="169"/>
        <end position="192"/>
    </location>
</feature>
<dbReference type="RefSeq" id="WP_106616625.1">
    <property type="nucleotide sequence ID" value="NZ_PYAX01000006.1"/>
</dbReference>
<reference evidence="2 3" key="1">
    <citation type="submission" date="2018-03" db="EMBL/GenBank/DDBJ databases">
        <title>Genomic Encyclopedia of Type Strains, Phase III (KMG-III): the genomes of soil and plant-associated and newly described type strains.</title>
        <authorList>
            <person name="Whitman W."/>
        </authorList>
    </citation>
    <scope>NUCLEOTIDE SEQUENCE [LARGE SCALE GENOMIC DNA]</scope>
    <source>
        <strain evidence="2 3">CGMCC 4.7097</strain>
    </source>
</reference>
<feature type="transmembrane region" description="Helical" evidence="1">
    <location>
        <begin position="77"/>
        <end position="98"/>
    </location>
</feature>
<feature type="transmembrane region" description="Helical" evidence="1">
    <location>
        <begin position="36"/>
        <end position="57"/>
    </location>
</feature>
<dbReference type="OrthoDB" id="3579673at2"/>
<evidence type="ECO:0000313" key="3">
    <source>
        <dbReference type="Proteomes" id="UP000241118"/>
    </source>
</evidence>
<dbReference type="AlphaFoldDB" id="A0A2P8I7U9"/>
<name>A0A2P8I7U9_SACCR</name>
<dbReference type="EMBL" id="PYAX01000006">
    <property type="protein sequence ID" value="PSL54526.1"/>
    <property type="molecule type" value="Genomic_DNA"/>
</dbReference>
<dbReference type="Proteomes" id="UP000241118">
    <property type="component" value="Unassembled WGS sequence"/>
</dbReference>
<feature type="transmembrane region" description="Helical" evidence="1">
    <location>
        <begin position="307"/>
        <end position="325"/>
    </location>
</feature>
<proteinExistence type="predicted"/>
<evidence type="ECO:0000256" key="1">
    <source>
        <dbReference type="SAM" id="Phobius"/>
    </source>
</evidence>
<feature type="transmembrane region" description="Helical" evidence="1">
    <location>
        <begin position="199"/>
        <end position="220"/>
    </location>
</feature>
<gene>
    <name evidence="2" type="ORF">B0I31_10640</name>
</gene>
<organism evidence="2 3">
    <name type="scientific">Saccharothrix carnea</name>
    <dbReference type="NCBI Taxonomy" id="1280637"/>
    <lineage>
        <taxon>Bacteria</taxon>
        <taxon>Bacillati</taxon>
        <taxon>Actinomycetota</taxon>
        <taxon>Actinomycetes</taxon>
        <taxon>Pseudonocardiales</taxon>
        <taxon>Pseudonocardiaceae</taxon>
        <taxon>Saccharothrix</taxon>
    </lineage>
</organism>
<evidence type="ECO:0000313" key="2">
    <source>
        <dbReference type="EMBL" id="PSL54526.1"/>
    </source>
</evidence>